<dbReference type="AlphaFoldDB" id="A0A0C9WYF6"/>
<accession>A0A0C9WYF6</accession>
<evidence type="ECO:0000313" key="3">
    <source>
        <dbReference type="EMBL" id="KIJ89452.1"/>
    </source>
</evidence>
<evidence type="ECO:0000256" key="1">
    <source>
        <dbReference type="SAM" id="MobiDB-lite"/>
    </source>
</evidence>
<organism evidence="3 4">
    <name type="scientific">Laccaria amethystina LaAM-08-1</name>
    <dbReference type="NCBI Taxonomy" id="1095629"/>
    <lineage>
        <taxon>Eukaryota</taxon>
        <taxon>Fungi</taxon>
        <taxon>Dikarya</taxon>
        <taxon>Basidiomycota</taxon>
        <taxon>Agaricomycotina</taxon>
        <taxon>Agaricomycetes</taxon>
        <taxon>Agaricomycetidae</taxon>
        <taxon>Agaricales</taxon>
        <taxon>Agaricineae</taxon>
        <taxon>Hydnangiaceae</taxon>
        <taxon>Laccaria</taxon>
    </lineage>
</organism>
<dbReference type="STRING" id="1095629.A0A0C9WYF6"/>
<keyword evidence="4" id="KW-1185">Reference proteome</keyword>
<dbReference type="EMBL" id="KN839719">
    <property type="protein sequence ID" value="KIJ89452.1"/>
    <property type="molecule type" value="Genomic_DNA"/>
</dbReference>
<reference evidence="3 4" key="1">
    <citation type="submission" date="2014-04" db="EMBL/GenBank/DDBJ databases">
        <authorList>
            <consortium name="DOE Joint Genome Institute"/>
            <person name="Kuo A."/>
            <person name="Kohler A."/>
            <person name="Nagy L.G."/>
            <person name="Floudas D."/>
            <person name="Copeland A."/>
            <person name="Barry K.W."/>
            <person name="Cichocki N."/>
            <person name="Veneault-Fourrey C."/>
            <person name="LaButti K."/>
            <person name="Lindquist E.A."/>
            <person name="Lipzen A."/>
            <person name="Lundell T."/>
            <person name="Morin E."/>
            <person name="Murat C."/>
            <person name="Sun H."/>
            <person name="Tunlid A."/>
            <person name="Henrissat B."/>
            <person name="Grigoriev I.V."/>
            <person name="Hibbett D.S."/>
            <person name="Martin F."/>
            <person name="Nordberg H.P."/>
            <person name="Cantor M.N."/>
            <person name="Hua S.X."/>
        </authorList>
    </citation>
    <scope>NUCLEOTIDE SEQUENCE [LARGE SCALE GENOMIC DNA]</scope>
    <source>
        <strain evidence="3 4">LaAM-08-1</strain>
    </source>
</reference>
<protein>
    <submittedName>
        <fullName evidence="3">Uncharacterized protein</fullName>
    </submittedName>
</protein>
<name>A0A0C9WYF6_9AGAR</name>
<dbReference type="OrthoDB" id="3033952at2759"/>
<dbReference type="HOGENOM" id="CLU_891562_0_0_1"/>
<sequence length="312" mass="34285">MKPSKLLTPFKIFAPRTTRSGVKFSCLLDAVASGVEAVPFFVRAFKKADEWSDEGDSDDEHDDATPIEDTSSPPDPPTCPPSPSPTCPPSPSPSAVPTDDSVTTSTSTTSHSRYPKRLASAHGKIEKVRSKERGKRRRSEKVAKQRSLLAPNQICYHPRLSNAERLVIMPSKTDFDPLDLPVASGCWIGKRMGSTKESQWTVPELKDIGFIVLPWDGKGPVAILDSENRVLVPLAGQPRSSDWDIVVRDATAALNDIRRRGEDLGVFLPDNLEHRRGKFPLLFCGVSYGGGQHVSLLSVLLMMLIFLLLETE</sequence>
<feature type="transmembrane region" description="Helical" evidence="2">
    <location>
        <begin position="281"/>
        <end position="309"/>
    </location>
</feature>
<feature type="region of interest" description="Disordered" evidence="1">
    <location>
        <begin position="49"/>
        <end position="145"/>
    </location>
</feature>
<keyword evidence="2" id="KW-0812">Transmembrane</keyword>
<evidence type="ECO:0000256" key="2">
    <source>
        <dbReference type="SAM" id="Phobius"/>
    </source>
</evidence>
<feature type="compositionally biased region" description="Pro residues" evidence="1">
    <location>
        <begin position="73"/>
        <end position="94"/>
    </location>
</feature>
<gene>
    <name evidence="3" type="ORF">K443DRAFT_180144</name>
</gene>
<reference evidence="4" key="2">
    <citation type="submission" date="2015-01" db="EMBL/GenBank/DDBJ databases">
        <title>Evolutionary Origins and Diversification of the Mycorrhizal Mutualists.</title>
        <authorList>
            <consortium name="DOE Joint Genome Institute"/>
            <consortium name="Mycorrhizal Genomics Consortium"/>
            <person name="Kohler A."/>
            <person name="Kuo A."/>
            <person name="Nagy L.G."/>
            <person name="Floudas D."/>
            <person name="Copeland A."/>
            <person name="Barry K.W."/>
            <person name="Cichocki N."/>
            <person name="Veneault-Fourrey C."/>
            <person name="LaButti K."/>
            <person name="Lindquist E.A."/>
            <person name="Lipzen A."/>
            <person name="Lundell T."/>
            <person name="Morin E."/>
            <person name="Murat C."/>
            <person name="Riley R."/>
            <person name="Ohm R."/>
            <person name="Sun H."/>
            <person name="Tunlid A."/>
            <person name="Henrissat B."/>
            <person name="Grigoriev I.V."/>
            <person name="Hibbett D.S."/>
            <person name="Martin F."/>
        </authorList>
    </citation>
    <scope>NUCLEOTIDE SEQUENCE [LARGE SCALE GENOMIC DNA]</scope>
    <source>
        <strain evidence="4">LaAM-08-1</strain>
    </source>
</reference>
<feature type="compositionally biased region" description="Acidic residues" evidence="1">
    <location>
        <begin position="51"/>
        <end position="66"/>
    </location>
</feature>
<keyword evidence="2" id="KW-1133">Transmembrane helix</keyword>
<dbReference type="Proteomes" id="UP000054477">
    <property type="component" value="Unassembled WGS sequence"/>
</dbReference>
<evidence type="ECO:0000313" key="4">
    <source>
        <dbReference type="Proteomes" id="UP000054477"/>
    </source>
</evidence>
<keyword evidence="2" id="KW-0472">Membrane</keyword>
<proteinExistence type="predicted"/>
<feature type="compositionally biased region" description="Low complexity" evidence="1">
    <location>
        <begin position="95"/>
        <end position="112"/>
    </location>
</feature>